<gene>
    <name evidence="1" type="ORF">BCF53_101436</name>
</gene>
<dbReference type="RefSeq" id="WP_132699407.1">
    <property type="nucleotide sequence ID" value="NZ_SLZR01000001.1"/>
</dbReference>
<dbReference type="EMBL" id="SLZR01000001">
    <property type="protein sequence ID" value="TCS44093.1"/>
    <property type="molecule type" value="Genomic_DNA"/>
</dbReference>
<keyword evidence="2" id="KW-1185">Reference proteome</keyword>
<reference evidence="1 2" key="1">
    <citation type="submission" date="2019-03" db="EMBL/GenBank/DDBJ databases">
        <title>Genomic Encyclopedia of Archaeal and Bacterial Type Strains, Phase II (KMG-II): from individual species to whole genera.</title>
        <authorList>
            <person name="Goeker M."/>
        </authorList>
    </citation>
    <scope>NUCLEOTIDE SEQUENCE [LARGE SCALE GENOMIC DNA]</scope>
    <source>
        <strain evidence="1 2">DSM 15388</strain>
    </source>
</reference>
<dbReference type="Proteomes" id="UP000295793">
    <property type="component" value="Unassembled WGS sequence"/>
</dbReference>
<dbReference type="AlphaFoldDB" id="A0A4V6NY59"/>
<organism evidence="1 2">
    <name type="scientific">Reinekea marinisedimentorum</name>
    <dbReference type="NCBI Taxonomy" id="230495"/>
    <lineage>
        <taxon>Bacteria</taxon>
        <taxon>Pseudomonadati</taxon>
        <taxon>Pseudomonadota</taxon>
        <taxon>Gammaproteobacteria</taxon>
        <taxon>Oceanospirillales</taxon>
        <taxon>Saccharospirillaceae</taxon>
        <taxon>Reinekea</taxon>
    </lineage>
</organism>
<sequence length="94" mass="10524">MSVHVRLLQLEMYLPHVATSSDLQKALGPLKRFCKNQHNIALAVEPFKDADRGCFSLVITGTDKRAVEQESEHMMSWLEANITGQSLASNVAWL</sequence>
<evidence type="ECO:0000313" key="1">
    <source>
        <dbReference type="EMBL" id="TCS44093.1"/>
    </source>
</evidence>
<evidence type="ECO:0000313" key="2">
    <source>
        <dbReference type="Proteomes" id="UP000295793"/>
    </source>
</evidence>
<proteinExistence type="predicted"/>
<accession>A0A4V6NY59</accession>
<name>A0A4V6NY59_9GAMM</name>
<dbReference type="OrthoDB" id="6198693at2"/>
<comment type="caution">
    <text evidence="1">The sequence shown here is derived from an EMBL/GenBank/DDBJ whole genome shotgun (WGS) entry which is preliminary data.</text>
</comment>
<protein>
    <submittedName>
        <fullName evidence="1">Uncharacterized protein</fullName>
    </submittedName>
</protein>